<evidence type="ECO:0000256" key="3">
    <source>
        <dbReference type="ARBA" id="ARBA00023082"/>
    </source>
</evidence>
<keyword evidence="4" id="KW-0238">DNA-binding</keyword>
<evidence type="ECO:0000256" key="5">
    <source>
        <dbReference type="ARBA" id="ARBA00023163"/>
    </source>
</evidence>
<comment type="similarity">
    <text evidence="1">Belongs to the sigma-70 factor family. ECF subfamily.</text>
</comment>
<dbReference type="InterPro" id="IPR007627">
    <property type="entry name" value="RNA_pol_sigma70_r2"/>
</dbReference>
<accession>A0ABX7NR26</accession>
<evidence type="ECO:0000313" key="8">
    <source>
        <dbReference type="EMBL" id="QSQ19909.1"/>
    </source>
</evidence>
<dbReference type="PANTHER" id="PTHR43133">
    <property type="entry name" value="RNA POLYMERASE ECF-TYPE SIGMA FACTO"/>
    <property type="match status" value="1"/>
</dbReference>
<dbReference type="InterPro" id="IPR014284">
    <property type="entry name" value="RNA_pol_sigma-70_dom"/>
</dbReference>
<dbReference type="Pfam" id="PF04542">
    <property type="entry name" value="Sigma70_r2"/>
    <property type="match status" value="1"/>
</dbReference>
<organism evidence="8 9">
    <name type="scientific">Pyxidicoccus parkwayensis</name>
    <dbReference type="NCBI Taxonomy" id="2813578"/>
    <lineage>
        <taxon>Bacteria</taxon>
        <taxon>Pseudomonadati</taxon>
        <taxon>Myxococcota</taxon>
        <taxon>Myxococcia</taxon>
        <taxon>Myxococcales</taxon>
        <taxon>Cystobacterineae</taxon>
        <taxon>Myxococcaceae</taxon>
        <taxon>Pyxidicoccus</taxon>
    </lineage>
</organism>
<keyword evidence="2" id="KW-0805">Transcription regulation</keyword>
<gene>
    <name evidence="8" type="ORF">JY651_32110</name>
</gene>
<dbReference type="SUPFAM" id="SSF88946">
    <property type="entry name" value="Sigma2 domain of RNA polymerase sigma factors"/>
    <property type="match status" value="1"/>
</dbReference>
<protein>
    <submittedName>
        <fullName evidence="8">RNA polymerase sigma factor</fullName>
    </submittedName>
</protein>
<dbReference type="SUPFAM" id="SSF88659">
    <property type="entry name" value="Sigma3 and sigma4 domains of RNA polymerase sigma factors"/>
    <property type="match status" value="1"/>
</dbReference>
<evidence type="ECO:0000256" key="1">
    <source>
        <dbReference type="ARBA" id="ARBA00010641"/>
    </source>
</evidence>
<dbReference type="InterPro" id="IPR039425">
    <property type="entry name" value="RNA_pol_sigma-70-like"/>
</dbReference>
<dbReference type="NCBIfam" id="TIGR02937">
    <property type="entry name" value="sigma70-ECF"/>
    <property type="match status" value="1"/>
</dbReference>
<dbReference type="Gene3D" id="1.10.10.10">
    <property type="entry name" value="Winged helix-like DNA-binding domain superfamily/Winged helix DNA-binding domain"/>
    <property type="match status" value="1"/>
</dbReference>
<evidence type="ECO:0000256" key="4">
    <source>
        <dbReference type="ARBA" id="ARBA00023125"/>
    </source>
</evidence>
<evidence type="ECO:0000313" key="9">
    <source>
        <dbReference type="Proteomes" id="UP000662747"/>
    </source>
</evidence>
<feature type="domain" description="RNA polymerase sigma-70 region 2" evidence="6">
    <location>
        <begin position="14"/>
        <end position="81"/>
    </location>
</feature>
<keyword evidence="3" id="KW-0731">Sigma factor</keyword>
<keyword evidence="5" id="KW-0804">Transcription</keyword>
<dbReference type="RefSeq" id="WP_206721490.1">
    <property type="nucleotide sequence ID" value="NZ_CP071090.1"/>
</dbReference>
<dbReference type="InterPro" id="IPR013249">
    <property type="entry name" value="RNA_pol_sigma70_r4_t2"/>
</dbReference>
<evidence type="ECO:0000256" key="2">
    <source>
        <dbReference type="ARBA" id="ARBA00023015"/>
    </source>
</evidence>
<dbReference type="Gene3D" id="1.10.1740.10">
    <property type="match status" value="1"/>
</dbReference>
<evidence type="ECO:0000259" key="7">
    <source>
        <dbReference type="Pfam" id="PF08281"/>
    </source>
</evidence>
<reference evidence="8 9" key="1">
    <citation type="submission" date="2021-02" db="EMBL/GenBank/DDBJ databases">
        <title>De Novo genome assembly of isolated myxobacteria.</title>
        <authorList>
            <person name="Stevens D.C."/>
        </authorList>
    </citation>
    <scope>NUCLEOTIDE SEQUENCE [LARGE SCALE GENOMIC DNA]</scope>
    <source>
        <strain evidence="9">SCPEA02</strain>
    </source>
</reference>
<proteinExistence type="inferred from homology"/>
<dbReference type="Proteomes" id="UP000662747">
    <property type="component" value="Chromosome"/>
</dbReference>
<evidence type="ECO:0000259" key="6">
    <source>
        <dbReference type="Pfam" id="PF04542"/>
    </source>
</evidence>
<dbReference type="EMBL" id="CP071090">
    <property type="protein sequence ID" value="QSQ19909.1"/>
    <property type="molecule type" value="Genomic_DNA"/>
</dbReference>
<dbReference type="InterPro" id="IPR036388">
    <property type="entry name" value="WH-like_DNA-bd_sf"/>
</dbReference>
<keyword evidence="9" id="KW-1185">Reference proteome</keyword>
<name>A0ABX7NR26_9BACT</name>
<dbReference type="PANTHER" id="PTHR43133:SF8">
    <property type="entry name" value="RNA POLYMERASE SIGMA FACTOR HI_1459-RELATED"/>
    <property type="match status" value="1"/>
</dbReference>
<dbReference type="InterPro" id="IPR013325">
    <property type="entry name" value="RNA_pol_sigma_r2"/>
</dbReference>
<dbReference type="Pfam" id="PF08281">
    <property type="entry name" value="Sigma70_r4_2"/>
    <property type="match status" value="1"/>
</dbReference>
<sequence>MDRESYVRWIREVVARNRPLLLAEANKLCRNSTDADDLVQETLLRFVQSADVQRGPSDERGCVCLMVRILSNRFCDMYRRGRVRDRHADEVRSQGNELTDPYDIEAPPLFESVTDEQLSQAMQSLSPKLRETFDLLISGKKYREIADAQDISVGTVSKRIFDARARLREFLLKLLNRE</sequence>
<dbReference type="InterPro" id="IPR013324">
    <property type="entry name" value="RNA_pol_sigma_r3/r4-like"/>
</dbReference>
<dbReference type="CDD" id="cd06171">
    <property type="entry name" value="Sigma70_r4"/>
    <property type="match status" value="1"/>
</dbReference>
<feature type="domain" description="RNA polymerase sigma factor 70 region 4 type 2" evidence="7">
    <location>
        <begin position="116"/>
        <end position="167"/>
    </location>
</feature>